<gene>
    <name evidence="2" type="ORF">DDW13_01380</name>
</gene>
<comment type="caution">
    <text evidence="2">The sequence shown here is derived from an EMBL/GenBank/DDBJ whole genome shotgun (WGS) entry which is preliminary data.</text>
</comment>
<evidence type="ECO:0000313" key="2">
    <source>
        <dbReference type="EMBL" id="PVU77139.1"/>
    </source>
</evidence>
<name>A0A2T9XAL8_9CREN</name>
<feature type="transmembrane region" description="Helical" evidence="1">
    <location>
        <begin position="17"/>
        <end position="37"/>
    </location>
</feature>
<proteinExistence type="predicted"/>
<dbReference type="AlphaFoldDB" id="A0A2T9XAL8"/>
<organism evidence="2 3">
    <name type="scientific">Acidianus hospitalis</name>
    <dbReference type="NCBI Taxonomy" id="563177"/>
    <lineage>
        <taxon>Archaea</taxon>
        <taxon>Thermoproteota</taxon>
        <taxon>Thermoprotei</taxon>
        <taxon>Sulfolobales</taxon>
        <taxon>Sulfolobaceae</taxon>
        <taxon>Acidianus</taxon>
    </lineage>
</organism>
<keyword evidence="1" id="KW-0472">Membrane</keyword>
<dbReference type="EMBL" id="QEFD01000047">
    <property type="protein sequence ID" value="PVU77139.1"/>
    <property type="molecule type" value="Genomic_DNA"/>
</dbReference>
<evidence type="ECO:0000256" key="1">
    <source>
        <dbReference type="SAM" id="Phobius"/>
    </source>
</evidence>
<dbReference type="Proteomes" id="UP000245638">
    <property type="component" value="Unassembled WGS sequence"/>
</dbReference>
<keyword evidence="1" id="KW-0812">Transmembrane</keyword>
<keyword evidence="1" id="KW-1133">Transmembrane helix</keyword>
<accession>A0A2T9XAL8</accession>
<protein>
    <submittedName>
        <fullName evidence="2">Uncharacterized protein</fullName>
    </submittedName>
</protein>
<feature type="transmembrane region" description="Helical" evidence="1">
    <location>
        <begin position="43"/>
        <end position="61"/>
    </location>
</feature>
<reference evidence="2 3" key="1">
    <citation type="journal article" date="2015" name="Appl. Environ. Microbiol.">
        <title>Nanoarchaeota, Their Sulfolobales Host, and Nanoarchaeota Virus Distribution across Yellowstone National Park Hot Springs.</title>
        <authorList>
            <person name="Munson-McGee J.H."/>
            <person name="Field E.K."/>
            <person name="Bateson M."/>
            <person name="Rooney C."/>
            <person name="Stepanauskas R."/>
            <person name="Young M.J."/>
        </authorList>
    </citation>
    <scope>NUCLEOTIDE SEQUENCE [LARGE SCALE GENOMIC DNA]</scope>
    <source>
        <strain evidence="2">SCGC AC-742_N10</strain>
    </source>
</reference>
<evidence type="ECO:0000313" key="3">
    <source>
        <dbReference type="Proteomes" id="UP000245638"/>
    </source>
</evidence>
<sequence length="81" mass="9495">MFFLITLILFIILRFDFRFLIILGIINLIFSALFFFIPLGNVAYFYLLFGIIGIIIQDFLGSKLSNKANEKARKKKTNKRK</sequence>